<dbReference type="PROSITE" id="PS50103">
    <property type="entry name" value="ZF_C3H1"/>
    <property type="match status" value="1"/>
</dbReference>
<evidence type="ECO:0000259" key="6">
    <source>
        <dbReference type="PROSITE" id="PS50103"/>
    </source>
</evidence>
<feature type="region of interest" description="Disordered" evidence="5">
    <location>
        <begin position="120"/>
        <end position="151"/>
    </location>
</feature>
<evidence type="ECO:0000313" key="7">
    <source>
        <dbReference type="EMBL" id="OEH74572.1"/>
    </source>
</evidence>
<evidence type="ECO:0000256" key="5">
    <source>
        <dbReference type="SAM" id="MobiDB-lite"/>
    </source>
</evidence>
<reference evidence="7 8" key="1">
    <citation type="journal article" date="2016" name="BMC Genomics">
        <title>Comparative genomics reveals Cyclospora cayetanensis possesses coccidia-like metabolism and invasion components but unique surface antigens.</title>
        <authorList>
            <person name="Liu S."/>
            <person name="Wang L."/>
            <person name="Zheng H."/>
            <person name="Xu Z."/>
            <person name="Roellig D.M."/>
            <person name="Li N."/>
            <person name="Frace M.A."/>
            <person name="Tang K."/>
            <person name="Arrowood M.J."/>
            <person name="Moss D.M."/>
            <person name="Zhang L."/>
            <person name="Feng Y."/>
            <person name="Xiao L."/>
        </authorList>
    </citation>
    <scope>NUCLEOTIDE SEQUENCE [LARGE SCALE GENOMIC DNA]</scope>
    <source>
        <strain evidence="7 8">CHN_HEN01</strain>
    </source>
</reference>
<keyword evidence="3 4" id="KW-0862">Zinc</keyword>
<keyword evidence="1 4" id="KW-0479">Metal-binding</keyword>
<evidence type="ECO:0000256" key="4">
    <source>
        <dbReference type="PROSITE-ProRule" id="PRU00723"/>
    </source>
</evidence>
<dbReference type="InParanoid" id="A0A1D3CTP5"/>
<dbReference type="VEuPathDB" id="ToxoDB:cyc_07320"/>
<name>A0A1D3CTP5_9EIME</name>
<keyword evidence="8" id="KW-1185">Reference proteome</keyword>
<gene>
    <name evidence="7" type="ORF">cyc_07320</name>
</gene>
<feature type="region of interest" description="Disordered" evidence="5">
    <location>
        <begin position="189"/>
        <end position="265"/>
    </location>
</feature>
<protein>
    <recommendedName>
        <fullName evidence="6">C3H1-type domain-containing protein</fullName>
    </recommendedName>
</protein>
<sequence>MGVLEQPSGQTSRHCVPIHARKSGLREIVLQELSMVLYGPRVSAVLTPVEEERQWGRGLEEGFRWVDWLLCSIWSGSSSYNAAPDCDFLLQNAKMGPQGPAGILSGVHISEVASAPLDKGLCESGTEANTDTKNEQENADSQRSAGSKTDFKAAPCSRFMRGRCHAGSNCKYAHSAAELRPLPPDEAWPLPLGLKGNKESGHNIGSSQRTGARSGRHDAAKRDAGGRGAPPVIDVRRTPGPQEGGGPPLPLNPPSQSRGGALAPPYSAGLPIFGECLSIGGPRGPPWFCIS</sequence>
<dbReference type="Proteomes" id="UP000095192">
    <property type="component" value="Unassembled WGS sequence"/>
</dbReference>
<evidence type="ECO:0000313" key="8">
    <source>
        <dbReference type="Proteomes" id="UP000095192"/>
    </source>
</evidence>
<dbReference type="VEuPathDB" id="ToxoDB:LOC34623312"/>
<dbReference type="SMART" id="SM00356">
    <property type="entry name" value="ZnF_C3H1"/>
    <property type="match status" value="1"/>
</dbReference>
<evidence type="ECO:0000256" key="3">
    <source>
        <dbReference type="ARBA" id="ARBA00022833"/>
    </source>
</evidence>
<comment type="caution">
    <text evidence="7">The sequence shown here is derived from an EMBL/GenBank/DDBJ whole genome shotgun (WGS) entry which is preliminary data.</text>
</comment>
<proteinExistence type="predicted"/>
<accession>A0A1D3CTP5</accession>
<feature type="compositionally biased region" description="Basic and acidic residues" evidence="5">
    <location>
        <begin position="215"/>
        <end position="225"/>
    </location>
</feature>
<dbReference type="Gene3D" id="4.10.1000.10">
    <property type="entry name" value="Zinc finger, CCCH-type"/>
    <property type="match status" value="1"/>
</dbReference>
<dbReference type="InterPro" id="IPR000571">
    <property type="entry name" value="Znf_CCCH"/>
</dbReference>
<dbReference type="InterPro" id="IPR036855">
    <property type="entry name" value="Znf_CCCH_sf"/>
</dbReference>
<dbReference type="GO" id="GO:0008270">
    <property type="term" value="F:zinc ion binding"/>
    <property type="evidence" value="ECO:0007669"/>
    <property type="project" value="UniProtKB-KW"/>
</dbReference>
<dbReference type="AlphaFoldDB" id="A0A1D3CTP5"/>
<organism evidence="7 8">
    <name type="scientific">Cyclospora cayetanensis</name>
    <dbReference type="NCBI Taxonomy" id="88456"/>
    <lineage>
        <taxon>Eukaryota</taxon>
        <taxon>Sar</taxon>
        <taxon>Alveolata</taxon>
        <taxon>Apicomplexa</taxon>
        <taxon>Conoidasida</taxon>
        <taxon>Coccidia</taxon>
        <taxon>Eucoccidiorida</taxon>
        <taxon>Eimeriorina</taxon>
        <taxon>Eimeriidae</taxon>
        <taxon>Cyclospora</taxon>
    </lineage>
</organism>
<evidence type="ECO:0000256" key="2">
    <source>
        <dbReference type="ARBA" id="ARBA00022771"/>
    </source>
</evidence>
<keyword evidence="2 4" id="KW-0863">Zinc-finger</keyword>
<evidence type="ECO:0000256" key="1">
    <source>
        <dbReference type="ARBA" id="ARBA00022723"/>
    </source>
</evidence>
<feature type="domain" description="C3H1-type" evidence="6">
    <location>
        <begin position="150"/>
        <end position="177"/>
    </location>
</feature>
<dbReference type="Pfam" id="PF00642">
    <property type="entry name" value="zf-CCCH"/>
    <property type="match status" value="1"/>
</dbReference>
<feature type="zinc finger region" description="C3H1-type" evidence="4">
    <location>
        <begin position="150"/>
        <end position="177"/>
    </location>
</feature>
<dbReference type="EMBL" id="JROU02002004">
    <property type="protein sequence ID" value="OEH74572.1"/>
    <property type="molecule type" value="Genomic_DNA"/>
</dbReference>
<dbReference type="SUPFAM" id="SSF90229">
    <property type="entry name" value="CCCH zinc finger"/>
    <property type="match status" value="1"/>
</dbReference>